<proteinExistence type="predicted"/>
<dbReference type="STRING" id="56779.SAMN05421834_11712"/>
<accession>A0A1N6Z9L5</accession>
<dbReference type="Proteomes" id="UP000185669">
    <property type="component" value="Unassembled WGS sequence"/>
</dbReference>
<sequence>MVTIKDVAKKAGVSVATVSAVINKDSDVNVSDRLSKKVINAVNELNYRPNRIARALSKKENPMIAYVVPTIRNQFFSQIGHYIENFAFEKKYGVYLCNTHSKIERSDLYLNNLIENRVSGVIVTLTWEIMTSNFIENLLEANIPVVGMAGARKRDDIDTVLIDDQEGSYKAVEYLIKNNRSSIAFIGVEESKTTEIRYSGYKKALKENNLKLDEDLVSIQKDFDREDGYQAAEELIENYGAIDAIFVYNDVMASGVIDYLNHQKIKIPDEVAVIGYDNSVASYTRPKLTTVALPKFKMAEQSMKLLFNRIQNNSRDEYQKLLIHPDLIIRETT</sequence>
<evidence type="ECO:0000256" key="3">
    <source>
        <dbReference type="ARBA" id="ARBA00023163"/>
    </source>
</evidence>
<dbReference type="Gene3D" id="3.40.50.2300">
    <property type="match status" value="2"/>
</dbReference>
<dbReference type="InterPro" id="IPR028082">
    <property type="entry name" value="Peripla_BP_I"/>
</dbReference>
<dbReference type="RefSeq" id="WP_076545522.1">
    <property type="nucleotide sequence ID" value="NZ_FTNC01000017.1"/>
</dbReference>
<evidence type="ECO:0000256" key="2">
    <source>
        <dbReference type="ARBA" id="ARBA00023125"/>
    </source>
</evidence>
<dbReference type="SMART" id="SM00354">
    <property type="entry name" value="HTH_LACI"/>
    <property type="match status" value="1"/>
</dbReference>
<dbReference type="SUPFAM" id="SSF47413">
    <property type="entry name" value="lambda repressor-like DNA-binding domains"/>
    <property type="match status" value="1"/>
</dbReference>
<evidence type="ECO:0000256" key="1">
    <source>
        <dbReference type="ARBA" id="ARBA00023015"/>
    </source>
</evidence>
<dbReference type="SUPFAM" id="SSF53822">
    <property type="entry name" value="Periplasmic binding protein-like I"/>
    <property type="match status" value="1"/>
</dbReference>
<dbReference type="PANTHER" id="PTHR30146:SF109">
    <property type="entry name" value="HTH-TYPE TRANSCRIPTIONAL REGULATOR GALS"/>
    <property type="match status" value="1"/>
</dbReference>
<organism evidence="5 6">
    <name type="scientific">Halanaerobium kushneri</name>
    <dbReference type="NCBI Taxonomy" id="56779"/>
    <lineage>
        <taxon>Bacteria</taxon>
        <taxon>Bacillati</taxon>
        <taxon>Bacillota</taxon>
        <taxon>Clostridia</taxon>
        <taxon>Halanaerobiales</taxon>
        <taxon>Halanaerobiaceae</taxon>
        <taxon>Halanaerobium</taxon>
    </lineage>
</organism>
<evidence type="ECO:0000313" key="5">
    <source>
        <dbReference type="EMBL" id="SIR23560.1"/>
    </source>
</evidence>
<dbReference type="PANTHER" id="PTHR30146">
    <property type="entry name" value="LACI-RELATED TRANSCRIPTIONAL REPRESSOR"/>
    <property type="match status" value="1"/>
</dbReference>
<feature type="domain" description="HTH lacI-type" evidence="4">
    <location>
        <begin position="2"/>
        <end position="58"/>
    </location>
</feature>
<keyword evidence="2" id="KW-0238">DNA-binding</keyword>
<dbReference type="Pfam" id="PF13377">
    <property type="entry name" value="Peripla_BP_3"/>
    <property type="match status" value="1"/>
</dbReference>
<dbReference type="CDD" id="cd06267">
    <property type="entry name" value="PBP1_LacI_sugar_binding-like"/>
    <property type="match status" value="1"/>
</dbReference>
<dbReference type="CDD" id="cd01392">
    <property type="entry name" value="HTH_LacI"/>
    <property type="match status" value="1"/>
</dbReference>
<dbReference type="InterPro" id="IPR000843">
    <property type="entry name" value="HTH_LacI"/>
</dbReference>
<dbReference type="AlphaFoldDB" id="A0A1N6Z9L5"/>
<dbReference type="PROSITE" id="PS50932">
    <property type="entry name" value="HTH_LACI_2"/>
    <property type="match status" value="1"/>
</dbReference>
<evidence type="ECO:0000259" key="4">
    <source>
        <dbReference type="PROSITE" id="PS50932"/>
    </source>
</evidence>
<protein>
    <submittedName>
        <fullName evidence="5">LacI family transcriptional regulator</fullName>
    </submittedName>
</protein>
<dbReference type="GO" id="GO:0000976">
    <property type="term" value="F:transcription cis-regulatory region binding"/>
    <property type="evidence" value="ECO:0007669"/>
    <property type="project" value="TreeGrafter"/>
</dbReference>
<dbReference type="Gene3D" id="1.10.260.40">
    <property type="entry name" value="lambda repressor-like DNA-binding domains"/>
    <property type="match status" value="1"/>
</dbReference>
<name>A0A1N6Z9L5_9FIRM</name>
<dbReference type="PRINTS" id="PR00036">
    <property type="entry name" value="HTHLACI"/>
</dbReference>
<keyword evidence="3" id="KW-0804">Transcription</keyword>
<dbReference type="InterPro" id="IPR046335">
    <property type="entry name" value="LacI/GalR-like_sensor"/>
</dbReference>
<dbReference type="OrthoDB" id="9775106at2"/>
<gene>
    <name evidence="5" type="ORF">SAMN05421834_11712</name>
</gene>
<dbReference type="EMBL" id="FTNC01000017">
    <property type="protein sequence ID" value="SIR23560.1"/>
    <property type="molecule type" value="Genomic_DNA"/>
</dbReference>
<keyword evidence="6" id="KW-1185">Reference proteome</keyword>
<dbReference type="PROSITE" id="PS00356">
    <property type="entry name" value="HTH_LACI_1"/>
    <property type="match status" value="1"/>
</dbReference>
<dbReference type="InterPro" id="IPR010982">
    <property type="entry name" value="Lambda_DNA-bd_dom_sf"/>
</dbReference>
<reference evidence="6" key="1">
    <citation type="submission" date="2017-01" db="EMBL/GenBank/DDBJ databases">
        <authorList>
            <person name="Varghese N."/>
            <person name="Submissions S."/>
        </authorList>
    </citation>
    <scope>NUCLEOTIDE SEQUENCE [LARGE SCALE GENOMIC DNA]</scope>
    <source>
        <strain evidence="6">ATCC 700103</strain>
    </source>
</reference>
<dbReference type="Pfam" id="PF00356">
    <property type="entry name" value="LacI"/>
    <property type="match status" value="1"/>
</dbReference>
<keyword evidence="1" id="KW-0805">Transcription regulation</keyword>
<dbReference type="GO" id="GO:0003700">
    <property type="term" value="F:DNA-binding transcription factor activity"/>
    <property type="evidence" value="ECO:0007669"/>
    <property type="project" value="TreeGrafter"/>
</dbReference>
<evidence type="ECO:0000313" key="6">
    <source>
        <dbReference type="Proteomes" id="UP000185669"/>
    </source>
</evidence>